<evidence type="ECO:0000256" key="1">
    <source>
        <dbReference type="ARBA" id="ARBA00006601"/>
    </source>
</evidence>
<dbReference type="EnsemblProtists" id="EKX42049">
    <property type="protein sequence ID" value="EKX42049"/>
    <property type="gene ID" value="GUITHDRAFT_41068"/>
</dbReference>
<dbReference type="SUPFAM" id="SSF48179">
    <property type="entry name" value="6-phosphogluconate dehydrogenase C-terminal domain-like"/>
    <property type="match status" value="1"/>
</dbReference>
<dbReference type="InterPro" id="IPR008927">
    <property type="entry name" value="6-PGluconate_DH-like_C_sf"/>
</dbReference>
<dbReference type="GO" id="GO:0000271">
    <property type="term" value="P:polysaccharide biosynthetic process"/>
    <property type="evidence" value="ECO:0007669"/>
    <property type="project" value="InterPro"/>
</dbReference>
<dbReference type="PaxDb" id="55529-EKX42049"/>
<accession>L1J1N2</accession>
<dbReference type="OrthoDB" id="5059218at2759"/>
<dbReference type="Gene3D" id="3.40.50.720">
    <property type="entry name" value="NAD(P)-binding Rossmann-like Domain"/>
    <property type="match status" value="2"/>
</dbReference>
<dbReference type="InterPro" id="IPR001732">
    <property type="entry name" value="UDP-Glc/GDP-Man_DH_N"/>
</dbReference>
<dbReference type="RefSeq" id="XP_005829029.1">
    <property type="nucleotide sequence ID" value="XM_005828972.1"/>
</dbReference>
<dbReference type="PANTHER" id="PTHR43750">
    <property type="entry name" value="UDP-GLUCOSE 6-DEHYDROGENASE TUAD"/>
    <property type="match status" value="1"/>
</dbReference>
<dbReference type="PIRSF" id="PIRSF500136">
    <property type="entry name" value="UDP_ManNAc_DH"/>
    <property type="match status" value="1"/>
</dbReference>
<organism evidence="4">
    <name type="scientific">Guillardia theta (strain CCMP2712)</name>
    <name type="common">Cryptophyte</name>
    <dbReference type="NCBI Taxonomy" id="905079"/>
    <lineage>
        <taxon>Eukaryota</taxon>
        <taxon>Cryptophyceae</taxon>
        <taxon>Pyrenomonadales</taxon>
        <taxon>Geminigeraceae</taxon>
        <taxon>Guillardia</taxon>
    </lineage>
</organism>
<name>L1J1N2_GUITC</name>
<dbReference type="GO" id="GO:0016628">
    <property type="term" value="F:oxidoreductase activity, acting on the CH-CH group of donors, NAD or NADP as acceptor"/>
    <property type="evidence" value="ECO:0007669"/>
    <property type="project" value="InterPro"/>
</dbReference>
<evidence type="ECO:0008006" key="7">
    <source>
        <dbReference type="Google" id="ProtNLM"/>
    </source>
</evidence>
<dbReference type="Pfam" id="PF03721">
    <property type="entry name" value="UDPG_MGDP_dh_N"/>
    <property type="match status" value="1"/>
</dbReference>
<feature type="domain" description="UDP-glucose/GDP-mannose dehydrogenase dimerisation" evidence="2">
    <location>
        <begin position="193"/>
        <end position="275"/>
    </location>
</feature>
<gene>
    <name evidence="4" type="ORF">GUITHDRAFT_41068</name>
</gene>
<evidence type="ECO:0000313" key="4">
    <source>
        <dbReference type="EMBL" id="EKX42049.1"/>
    </source>
</evidence>
<evidence type="ECO:0000313" key="6">
    <source>
        <dbReference type="Proteomes" id="UP000011087"/>
    </source>
</evidence>
<dbReference type="GO" id="GO:0016616">
    <property type="term" value="F:oxidoreductase activity, acting on the CH-OH group of donors, NAD or NADP as acceptor"/>
    <property type="evidence" value="ECO:0007669"/>
    <property type="project" value="InterPro"/>
</dbReference>
<feature type="non-terminal residue" evidence="4">
    <location>
        <position position="1"/>
    </location>
</feature>
<dbReference type="eggNOG" id="KOG2666">
    <property type="taxonomic scope" value="Eukaryota"/>
</dbReference>
<dbReference type="KEGG" id="gtt:GUITHDRAFT_41068"/>
<sequence>LGVGRLGICTALCLEKAGYHVLGVDVNSAYIDKINKKTLNSPEPSVNEMLATSKNFRATTDEDEGVEFADVIMIVVATPSTGVDDRHYDHSALSMVLSSLNKRKLHNKHIVICCTVLPGYCRKVANFLVKDCVNTTISYNPEFIAQVMYLLLCYLQTDMVLIGEGTKDAGDVLETMYRRMVENEPEIRRMSPESAEICKLAINCFITTKIAFANMIGDAADNTEGADKTDILEAVGCDSRIGSKCLKPGYGFGGPCFPRDNRALGHHMRSVGVEVR</sequence>
<dbReference type="Pfam" id="PF00984">
    <property type="entry name" value="UDPG_MGDP_dh"/>
    <property type="match status" value="1"/>
</dbReference>
<dbReference type="InterPro" id="IPR036291">
    <property type="entry name" value="NAD(P)-bd_dom_sf"/>
</dbReference>
<dbReference type="InterPro" id="IPR014026">
    <property type="entry name" value="UDP-Glc/GDP-Man_DH_dimer"/>
</dbReference>
<dbReference type="NCBIfam" id="TIGR03026">
    <property type="entry name" value="NDP-sugDHase"/>
    <property type="match status" value="1"/>
</dbReference>
<dbReference type="PANTHER" id="PTHR43750:SF3">
    <property type="entry name" value="UDP-GLUCOSE 6-DEHYDROGENASE TUAD"/>
    <property type="match status" value="1"/>
</dbReference>
<dbReference type="InterPro" id="IPR028359">
    <property type="entry name" value="UDP_ManNAc/GlcNAc_DH"/>
</dbReference>
<feature type="domain" description="UDP-glucose/GDP-mannose dehydrogenase N-terminal" evidence="3">
    <location>
        <begin position="1"/>
        <end position="174"/>
    </location>
</feature>
<dbReference type="EMBL" id="JH993019">
    <property type="protein sequence ID" value="EKX42049.1"/>
    <property type="molecule type" value="Genomic_DNA"/>
</dbReference>
<reference evidence="5" key="3">
    <citation type="submission" date="2016-03" db="UniProtKB">
        <authorList>
            <consortium name="EnsemblProtists"/>
        </authorList>
    </citation>
    <scope>IDENTIFICATION</scope>
</reference>
<dbReference type="GeneID" id="17298670"/>
<proteinExistence type="inferred from homology"/>
<reference evidence="6" key="2">
    <citation type="submission" date="2012-11" db="EMBL/GenBank/DDBJ databases">
        <authorList>
            <person name="Kuo A."/>
            <person name="Curtis B.A."/>
            <person name="Tanifuji G."/>
            <person name="Burki F."/>
            <person name="Gruber A."/>
            <person name="Irimia M."/>
            <person name="Maruyama S."/>
            <person name="Arias M.C."/>
            <person name="Ball S.G."/>
            <person name="Gile G.H."/>
            <person name="Hirakawa Y."/>
            <person name="Hopkins J.F."/>
            <person name="Rensing S.A."/>
            <person name="Schmutz J."/>
            <person name="Symeonidi A."/>
            <person name="Elias M."/>
            <person name="Eveleigh R.J."/>
            <person name="Herman E.K."/>
            <person name="Klute M.J."/>
            <person name="Nakayama T."/>
            <person name="Obornik M."/>
            <person name="Reyes-Prieto A."/>
            <person name="Armbrust E.V."/>
            <person name="Aves S.J."/>
            <person name="Beiko R.G."/>
            <person name="Coutinho P."/>
            <person name="Dacks J.B."/>
            <person name="Durnford D.G."/>
            <person name="Fast N.M."/>
            <person name="Green B.R."/>
            <person name="Grisdale C."/>
            <person name="Hempe F."/>
            <person name="Henrissat B."/>
            <person name="Hoppner M.P."/>
            <person name="Ishida K.-I."/>
            <person name="Kim E."/>
            <person name="Koreny L."/>
            <person name="Kroth P.G."/>
            <person name="Liu Y."/>
            <person name="Malik S.-B."/>
            <person name="Maier U.G."/>
            <person name="McRose D."/>
            <person name="Mock T."/>
            <person name="Neilson J.A."/>
            <person name="Onodera N.T."/>
            <person name="Poole A.M."/>
            <person name="Pritham E.J."/>
            <person name="Richards T.A."/>
            <person name="Rocap G."/>
            <person name="Roy S.W."/>
            <person name="Sarai C."/>
            <person name="Schaack S."/>
            <person name="Shirato S."/>
            <person name="Slamovits C.H."/>
            <person name="Spencer D.F."/>
            <person name="Suzuki S."/>
            <person name="Worden A.Z."/>
            <person name="Zauner S."/>
            <person name="Barry K."/>
            <person name="Bell C."/>
            <person name="Bharti A.K."/>
            <person name="Crow J.A."/>
            <person name="Grimwood J."/>
            <person name="Kramer R."/>
            <person name="Lindquist E."/>
            <person name="Lucas S."/>
            <person name="Salamov A."/>
            <person name="McFadden G.I."/>
            <person name="Lane C.E."/>
            <person name="Keeling P.J."/>
            <person name="Gray M.W."/>
            <person name="Grigoriev I.V."/>
            <person name="Archibald J.M."/>
        </authorList>
    </citation>
    <scope>NUCLEOTIDE SEQUENCE</scope>
    <source>
        <strain evidence="6">CCMP2712</strain>
    </source>
</reference>
<dbReference type="STRING" id="905079.L1J1N2"/>
<dbReference type="SUPFAM" id="SSF51735">
    <property type="entry name" value="NAD(P)-binding Rossmann-fold domains"/>
    <property type="match status" value="1"/>
</dbReference>
<dbReference type="OMA" id="ANRYESS"/>
<evidence type="ECO:0000313" key="5">
    <source>
        <dbReference type="EnsemblProtists" id="EKX42049"/>
    </source>
</evidence>
<feature type="non-terminal residue" evidence="4">
    <location>
        <position position="276"/>
    </location>
</feature>
<dbReference type="Proteomes" id="UP000011087">
    <property type="component" value="Unassembled WGS sequence"/>
</dbReference>
<protein>
    <recommendedName>
        <fullName evidence="7">UDP-glucose 6-dehydrogenase</fullName>
    </recommendedName>
</protein>
<keyword evidence="6" id="KW-1185">Reference proteome</keyword>
<dbReference type="InterPro" id="IPR017476">
    <property type="entry name" value="UDP-Glc/GDP-Man"/>
</dbReference>
<evidence type="ECO:0000259" key="2">
    <source>
        <dbReference type="Pfam" id="PF00984"/>
    </source>
</evidence>
<evidence type="ECO:0000259" key="3">
    <source>
        <dbReference type="Pfam" id="PF03721"/>
    </source>
</evidence>
<dbReference type="AlphaFoldDB" id="L1J1N2"/>
<comment type="similarity">
    <text evidence="1">Belongs to the UDP-glucose/GDP-mannose dehydrogenase family.</text>
</comment>
<dbReference type="HOGENOM" id="CLU_023810_1_0_1"/>
<dbReference type="PIRSF" id="PIRSF000124">
    <property type="entry name" value="UDPglc_GDPman_dh"/>
    <property type="match status" value="1"/>
</dbReference>
<reference evidence="4 6" key="1">
    <citation type="journal article" date="2012" name="Nature">
        <title>Algal genomes reveal evolutionary mosaicism and the fate of nucleomorphs.</title>
        <authorList>
            <consortium name="DOE Joint Genome Institute"/>
            <person name="Curtis B.A."/>
            <person name="Tanifuji G."/>
            <person name="Burki F."/>
            <person name="Gruber A."/>
            <person name="Irimia M."/>
            <person name="Maruyama S."/>
            <person name="Arias M.C."/>
            <person name="Ball S.G."/>
            <person name="Gile G.H."/>
            <person name="Hirakawa Y."/>
            <person name="Hopkins J.F."/>
            <person name="Kuo A."/>
            <person name="Rensing S.A."/>
            <person name="Schmutz J."/>
            <person name="Symeonidi A."/>
            <person name="Elias M."/>
            <person name="Eveleigh R.J."/>
            <person name="Herman E.K."/>
            <person name="Klute M.J."/>
            <person name="Nakayama T."/>
            <person name="Obornik M."/>
            <person name="Reyes-Prieto A."/>
            <person name="Armbrust E.V."/>
            <person name="Aves S.J."/>
            <person name="Beiko R.G."/>
            <person name="Coutinho P."/>
            <person name="Dacks J.B."/>
            <person name="Durnford D.G."/>
            <person name="Fast N.M."/>
            <person name="Green B.R."/>
            <person name="Grisdale C.J."/>
            <person name="Hempel F."/>
            <person name="Henrissat B."/>
            <person name="Hoppner M.P."/>
            <person name="Ishida K."/>
            <person name="Kim E."/>
            <person name="Koreny L."/>
            <person name="Kroth P.G."/>
            <person name="Liu Y."/>
            <person name="Malik S.B."/>
            <person name="Maier U.G."/>
            <person name="McRose D."/>
            <person name="Mock T."/>
            <person name="Neilson J.A."/>
            <person name="Onodera N.T."/>
            <person name="Poole A.M."/>
            <person name="Pritham E.J."/>
            <person name="Richards T.A."/>
            <person name="Rocap G."/>
            <person name="Roy S.W."/>
            <person name="Sarai C."/>
            <person name="Schaack S."/>
            <person name="Shirato S."/>
            <person name="Slamovits C.H."/>
            <person name="Spencer D.F."/>
            <person name="Suzuki S."/>
            <person name="Worden A.Z."/>
            <person name="Zauner S."/>
            <person name="Barry K."/>
            <person name="Bell C."/>
            <person name="Bharti A.K."/>
            <person name="Crow J.A."/>
            <person name="Grimwood J."/>
            <person name="Kramer R."/>
            <person name="Lindquist E."/>
            <person name="Lucas S."/>
            <person name="Salamov A."/>
            <person name="McFadden G.I."/>
            <person name="Lane C.E."/>
            <person name="Keeling P.J."/>
            <person name="Gray M.W."/>
            <person name="Grigoriev I.V."/>
            <person name="Archibald J.M."/>
        </authorList>
    </citation>
    <scope>NUCLEOTIDE SEQUENCE</scope>
    <source>
        <strain evidence="4 6">CCMP2712</strain>
    </source>
</reference>
<dbReference type="Gene3D" id="1.20.5.100">
    <property type="entry name" value="Cytochrome c1, transmembrane anchor, C-terminal"/>
    <property type="match status" value="1"/>
</dbReference>
<dbReference type="GO" id="GO:0051287">
    <property type="term" value="F:NAD binding"/>
    <property type="evidence" value="ECO:0007669"/>
    <property type="project" value="InterPro"/>
</dbReference>